<evidence type="ECO:0000256" key="1">
    <source>
        <dbReference type="PROSITE-ProRule" id="PRU00169"/>
    </source>
</evidence>
<dbReference type="Proteomes" id="UP000307244">
    <property type="component" value="Unassembled WGS sequence"/>
</dbReference>
<dbReference type="SUPFAM" id="SSF52172">
    <property type="entry name" value="CheY-like"/>
    <property type="match status" value="1"/>
</dbReference>
<dbReference type="SMART" id="SM00850">
    <property type="entry name" value="LytTR"/>
    <property type="match status" value="1"/>
</dbReference>
<dbReference type="PROSITE" id="PS50110">
    <property type="entry name" value="RESPONSE_REGULATORY"/>
    <property type="match status" value="1"/>
</dbReference>
<evidence type="ECO:0000259" key="2">
    <source>
        <dbReference type="PROSITE" id="PS50110"/>
    </source>
</evidence>
<protein>
    <submittedName>
        <fullName evidence="4">Response regulator transcription factor</fullName>
    </submittedName>
</protein>
<dbReference type="PANTHER" id="PTHR37299:SF1">
    <property type="entry name" value="STAGE 0 SPORULATION PROTEIN A HOMOLOG"/>
    <property type="match status" value="1"/>
</dbReference>
<dbReference type="PANTHER" id="PTHR37299">
    <property type="entry name" value="TRANSCRIPTIONAL REGULATOR-RELATED"/>
    <property type="match status" value="1"/>
</dbReference>
<gene>
    <name evidence="4" type="ORF">FA047_02875</name>
</gene>
<feature type="modified residue" description="4-aspartylphosphate" evidence="1">
    <location>
        <position position="55"/>
    </location>
</feature>
<feature type="domain" description="Response regulatory" evidence="2">
    <location>
        <begin position="3"/>
        <end position="116"/>
    </location>
</feature>
<sequence length="263" mass="29440">MLNAIIVDDEEFARSSLYFLLQENCENINVSGIAKSVAEARTLLAQNAIDLVFLDIAMPGENGFELIPQVQQSKAHIIFTTAYDQYALKAIKANALDYLLKPIDIDELKESVNKASRYITMSKNGENRSESLQNLSASLNERNEIRKISLPNGQGYSLVSIDDIIHIEADSNYSVFYLANGDKITVSKVLKEYEEILPDNQFVRIHKSSIVNLNYLKEYNSKNGLEVILKNGGKLAVSRRRASDFADKVRAYTSFDGDKATSN</sequence>
<dbReference type="EMBL" id="SWBQ01000001">
    <property type="protein sequence ID" value="TKC09055.1"/>
    <property type="molecule type" value="Genomic_DNA"/>
</dbReference>
<proteinExistence type="predicted"/>
<dbReference type="Gene3D" id="2.40.50.1020">
    <property type="entry name" value="LytTr DNA-binding domain"/>
    <property type="match status" value="1"/>
</dbReference>
<keyword evidence="1" id="KW-0597">Phosphoprotein</keyword>
<organism evidence="4 5">
    <name type="scientific">Pedobacter frigoris</name>
    <dbReference type="NCBI Taxonomy" id="2571272"/>
    <lineage>
        <taxon>Bacteria</taxon>
        <taxon>Pseudomonadati</taxon>
        <taxon>Bacteroidota</taxon>
        <taxon>Sphingobacteriia</taxon>
        <taxon>Sphingobacteriales</taxon>
        <taxon>Sphingobacteriaceae</taxon>
        <taxon>Pedobacter</taxon>
    </lineage>
</organism>
<accession>A0A4U1CQF4</accession>
<dbReference type="RefSeq" id="WP_136834470.1">
    <property type="nucleotide sequence ID" value="NZ_SWBQ01000001.1"/>
</dbReference>
<dbReference type="InterPro" id="IPR007492">
    <property type="entry name" value="LytTR_DNA-bd_dom"/>
</dbReference>
<dbReference type="Pfam" id="PF00072">
    <property type="entry name" value="Response_reg"/>
    <property type="match status" value="1"/>
</dbReference>
<feature type="domain" description="HTH LytTR-type" evidence="3">
    <location>
        <begin position="148"/>
        <end position="251"/>
    </location>
</feature>
<dbReference type="PROSITE" id="PS50930">
    <property type="entry name" value="HTH_LYTTR"/>
    <property type="match status" value="1"/>
</dbReference>
<dbReference type="GO" id="GO:0003677">
    <property type="term" value="F:DNA binding"/>
    <property type="evidence" value="ECO:0007669"/>
    <property type="project" value="InterPro"/>
</dbReference>
<name>A0A4U1CQF4_9SPHI</name>
<dbReference type="SMART" id="SM00448">
    <property type="entry name" value="REC"/>
    <property type="match status" value="1"/>
</dbReference>
<dbReference type="Pfam" id="PF04397">
    <property type="entry name" value="LytTR"/>
    <property type="match status" value="1"/>
</dbReference>
<dbReference type="InterPro" id="IPR046947">
    <property type="entry name" value="LytR-like"/>
</dbReference>
<reference evidence="4 5" key="1">
    <citation type="submission" date="2019-04" db="EMBL/GenBank/DDBJ databases">
        <title>Pedobacter sp. RP-3-15 sp. nov., isolated from Arctic soil.</title>
        <authorList>
            <person name="Dahal R.H."/>
            <person name="Kim D.-U."/>
        </authorList>
    </citation>
    <scope>NUCLEOTIDE SEQUENCE [LARGE SCALE GENOMIC DNA]</scope>
    <source>
        <strain evidence="4 5">RP-3-15</strain>
    </source>
</reference>
<dbReference type="InterPro" id="IPR011006">
    <property type="entry name" value="CheY-like_superfamily"/>
</dbReference>
<dbReference type="InterPro" id="IPR001789">
    <property type="entry name" value="Sig_transdc_resp-reg_receiver"/>
</dbReference>
<evidence type="ECO:0000313" key="5">
    <source>
        <dbReference type="Proteomes" id="UP000307244"/>
    </source>
</evidence>
<dbReference type="GO" id="GO:0000156">
    <property type="term" value="F:phosphorelay response regulator activity"/>
    <property type="evidence" value="ECO:0007669"/>
    <property type="project" value="InterPro"/>
</dbReference>
<dbReference type="AlphaFoldDB" id="A0A4U1CQF4"/>
<keyword evidence="5" id="KW-1185">Reference proteome</keyword>
<evidence type="ECO:0000313" key="4">
    <source>
        <dbReference type="EMBL" id="TKC09055.1"/>
    </source>
</evidence>
<dbReference type="Gene3D" id="3.40.50.2300">
    <property type="match status" value="1"/>
</dbReference>
<dbReference type="OrthoDB" id="9787344at2"/>
<evidence type="ECO:0000259" key="3">
    <source>
        <dbReference type="PROSITE" id="PS50930"/>
    </source>
</evidence>
<comment type="caution">
    <text evidence="4">The sequence shown here is derived from an EMBL/GenBank/DDBJ whole genome shotgun (WGS) entry which is preliminary data.</text>
</comment>